<name>A0A3B1JF98_ASTMX</name>
<sequence length="126" mass="14268">MIAQGPGFEITLIQPVSIVRNPGQSLTLTCRISGYSLTDTSCWTHWIRQPAGKALESTYFNNKYKSTFQITLDSSSSTVSLIRHSLQTEDTAVYYCAREYHKGYGFTIWQTTGHCCPFYVCVITDY</sequence>
<dbReference type="InterPro" id="IPR007110">
    <property type="entry name" value="Ig-like_dom"/>
</dbReference>
<dbReference type="SMART" id="SM00409">
    <property type="entry name" value="IG"/>
    <property type="match status" value="1"/>
</dbReference>
<evidence type="ECO:0000259" key="4">
    <source>
        <dbReference type="PROSITE" id="PS50835"/>
    </source>
</evidence>
<evidence type="ECO:0000313" key="6">
    <source>
        <dbReference type="Proteomes" id="UP000018467"/>
    </source>
</evidence>
<dbReference type="GO" id="GO:0005576">
    <property type="term" value="C:extracellular region"/>
    <property type="evidence" value="ECO:0007669"/>
    <property type="project" value="UniProtKB-ARBA"/>
</dbReference>
<dbReference type="PANTHER" id="PTHR23266">
    <property type="entry name" value="IMMUNOGLOBULIN HEAVY CHAIN"/>
    <property type="match status" value="1"/>
</dbReference>
<dbReference type="AlphaFoldDB" id="A0A3B1JF98"/>
<dbReference type="Ensembl" id="ENSAMXT00000042336.1">
    <property type="protein sequence ID" value="ENSAMXP00000040510.1"/>
    <property type="gene ID" value="ENSAMXG00000035754.1"/>
</dbReference>
<reference evidence="6" key="2">
    <citation type="journal article" date="2014" name="Nat. Commun.">
        <title>The cavefish genome reveals candidate genes for eye loss.</title>
        <authorList>
            <person name="McGaugh S.E."/>
            <person name="Gross J.B."/>
            <person name="Aken B."/>
            <person name="Blin M."/>
            <person name="Borowsky R."/>
            <person name="Chalopin D."/>
            <person name="Hinaux H."/>
            <person name="Jeffery W.R."/>
            <person name="Keene A."/>
            <person name="Ma L."/>
            <person name="Minx P."/>
            <person name="Murphy D."/>
            <person name="O'Quin K.E."/>
            <person name="Retaux S."/>
            <person name="Rohner N."/>
            <person name="Searle S.M."/>
            <person name="Stahl B.A."/>
            <person name="Tabin C."/>
            <person name="Volff J.N."/>
            <person name="Yoshizawa M."/>
            <person name="Warren W.C."/>
        </authorList>
    </citation>
    <scope>NUCLEOTIDE SEQUENCE [LARGE SCALE GENOMIC DNA]</scope>
    <source>
        <strain evidence="6">female</strain>
    </source>
</reference>
<protein>
    <submittedName>
        <fullName evidence="5">Immunoglobulin heavy variable 5-4</fullName>
    </submittedName>
</protein>
<evidence type="ECO:0000256" key="3">
    <source>
        <dbReference type="ARBA" id="ARBA00043265"/>
    </source>
</evidence>
<evidence type="ECO:0000256" key="2">
    <source>
        <dbReference type="ARBA" id="ARBA00023130"/>
    </source>
</evidence>
<dbReference type="GO" id="GO:0019814">
    <property type="term" value="C:immunoglobulin complex"/>
    <property type="evidence" value="ECO:0007669"/>
    <property type="project" value="UniProtKB-KW"/>
</dbReference>
<dbReference type="InterPro" id="IPR036179">
    <property type="entry name" value="Ig-like_dom_sf"/>
</dbReference>
<dbReference type="InterPro" id="IPR013106">
    <property type="entry name" value="Ig_V-set"/>
</dbReference>
<evidence type="ECO:0000313" key="5">
    <source>
        <dbReference type="Ensembl" id="ENSAMXP00000040510.1"/>
    </source>
</evidence>
<reference evidence="5" key="3">
    <citation type="submission" date="2025-08" db="UniProtKB">
        <authorList>
            <consortium name="Ensembl"/>
        </authorList>
    </citation>
    <scope>IDENTIFICATION</scope>
</reference>
<dbReference type="InterPro" id="IPR013783">
    <property type="entry name" value="Ig-like_fold"/>
</dbReference>
<dbReference type="SUPFAM" id="SSF48726">
    <property type="entry name" value="Immunoglobulin"/>
    <property type="match status" value="1"/>
</dbReference>
<feature type="domain" description="Ig-like" evidence="4">
    <location>
        <begin position="6"/>
        <end position="96"/>
    </location>
</feature>
<dbReference type="InParanoid" id="A0A3B1JF98"/>
<keyword evidence="1" id="KW-0391">Immunity</keyword>
<dbReference type="SMART" id="SM00406">
    <property type="entry name" value="IGv"/>
    <property type="match status" value="1"/>
</dbReference>
<proteinExistence type="predicted"/>
<keyword evidence="3" id="KW-1280">Immunoglobulin</keyword>
<dbReference type="InterPro" id="IPR050199">
    <property type="entry name" value="IgHV"/>
</dbReference>
<dbReference type="PROSITE" id="PS50835">
    <property type="entry name" value="IG_LIKE"/>
    <property type="match status" value="1"/>
</dbReference>
<accession>A0A3B1JF98</accession>
<dbReference type="STRING" id="7994.ENSAMXP00000040510"/>
<dbReference type="GeneTree" id="ENSGT01020000230358"/>
<dbReference type="InterPro" id="IPR003599">
    <property type="entry name" value="Ig_sub"/>
</dbReference>
<keyword evidence="2" id="KW-1064">Adaptive immunity</keyword>
<reference evidence="6" key="1">
    <citation type="submission" date="2013-03" db="EMBL/GenBank/DDBJ databases">
        <authorList>
            <person name="Jeffery W."/>
            <person name="Warren W."/>
            <person name="Wilson R.K."/>
        </authorList>
    </citation>
    <scope>NUCLEOTIDE SEQUENCE</scope>
    <source>
        <strain evidence="6">female</strain>
    </source>
</reference>
<reference evidence="5" key="4">
    <citation type="submission" date="2025-09" db="UniProtKB">
        <authorList>
            <consortium name="Ensembl"/>
        </authorList>
    </citation>
    <scope>IDENTIFICATION</scope>
</reference>
<evidence type="ECO:0000256" key="1">
    <source>
        <dbReference type="ARBA" id="ARBA00022859"/>
    </source>
</evidence>
<dbReference type="GO" id="GO:0002250">
    <property type="term" value="P:adaptive immune response"/>
    <property type="evidence" value="ECO:0007669"/>
    <property type="project" value="UniProtKB-KW"/>
</dbReference>
<dbReference type="Proteomes" id="UP000018467">
    <property type="component" value="Unassembled WGS sequence"/>
</dbReference>
<keyword evidence="6" id="KW-1185">Reference proteome</keyword>
<dbReference type="Gene3D" id="2.60.40.10">
    <property type="entry name" value="Immunoglobulins"/>
    <property type="match status" value="1"/>
</dbReference>
<organism evidence="5 6">
    <name type="scientific">Astyanax mexicanus</name>
    <name type="common">Blind cave fish</name>
    <name type="synonym">Astyanax fasciatus mexicanus</name>
    <dbReference type="NCBI Taxonomy" id="7994"/>
    <lineage>
        <taxon>Eukaryota</taxon>
        <taxon>Metazoa</taxon>
        <taxon>Chordata</taxon>
        <taxon>Craniata</taxon>
        <taxon>Vertebrata</taxon>
        <taxon>Euteleostomi</taxon>
        <taxon>Actinopterygii</taxon>
        <taxon>Neopterygii</taxon>
        <taxon>Teleostei</taxon>
        <taxon>Ostariophysi</taxon>
        <taxon>Characiformes</taxon>
        <taxon>Characoidei</taxon>
        <taxon>Acestrorhamphidae</taxon>
        <taxon>Acestrorhamphinae</taxon>
        <taxon>Astyanax</taxon>
    </lineage>
</organism>
<dbReference type="Pfam" id="PF07686">
    <property type="entry name" value="V-set"/>
    <property type="match status" value="1"/>
</dbReference>